<gene>
    <name evidence="4" type="ORF">RQM59_00805</name>
</gene>
<dbReference type="InterPro" id="IPR007492">
    <property type="entry name" value="LytTR_DNA-bd_dom"/>
</dbReference>
<dbReference type="Proteomes" id="UP001257277">
    <property type="component" value="Unassembled WGS sequence"/>
</dbReference>
<feature type="domain" description="HTH LytTR-type" evidence="3">
    <location>
        <begin position="148"/>
        <end position="252"/>
    </location>
</feature>
<dbReference type="RefSeq" id="WP_349240152.1">
    <property type="nucleotide sequence ID" value="NZ_JAVTTO010000001.1"/>
</dbReference>
<dbReference type="PROSITE" id="PS50930">
    <property type="entry name" value="HTH_LYTTR"/>
    <property type="match status" value="1"/>
</dbReference>
<comment type="caution">
    <text evidence="4">The sequence shown here is derived from an EMBL/GenBank/DDBJ whole genome shotgun (WGS) entry which is preliminary data.</text>
</comment>
<feature type="modified residue" description="4-aspartylphosphate" evidence="1">
    <location>
        <position position="55"/>
    </location>
</feature>
<accession>A0ABU3LC78</accession>
<dbReference type="InterPro" id="IPR046947">
    <property type="entry name" value="LytR-like"/>
</dbReference>
<evidence type="ECO:0000259" key="3">
    <source>
        <dbReference type="PROSITE" id="PS50930"/>
    </source>
</evidence>
<dbReference type="Pfam" id="PF04397">
    <property type="entry name" value="LytTR"/>
    <property type="match status" value="1"/>
</dbReference>
<dbReference type="Gene3D" id="3.40.50.2300">
    <property type="match status" value="1"/>
</dbReference>
<dbReference type="InterPro" id="IPR001789">
    <property type="entry name" value="Sig_transdc_resp-reg_receiver"/>
</dbReference>
<evidence type="ECO:0000313" key="5">
    <source>
        <dbReference type="Proteomes" id="UP001257277"/>
    </source>
</evidence>
<dbReference type="CDD" id="cd17532">
    <property type="entry name" value="REC_LytTR_AlgR-like"/>
    <property type="match status" value="1"/>
</dbReference>
<evidence type="ECO:0000256" key="1">
    <source>
        <dbReference type="PROSITE-ProRule" id="PRU00169"/>
    </source>
</evidence>
<dbReference type="SMART" id="SM00448">
    <property type="entry name" value="REC"/>
    <property type="match status" value="1"/>
</dbReference>
<feature type="domain" description="Response regulatory" evidence="2">
    <location>
        <begin position="4"/>
        <end position="115"/>
    </location>
</feature>
<evidence type="ECO:0000259" key="2">
    <source>
        <dbReference type="PROSITE" id="PS50110"/>
    </source>
</evidence>
<keyword evidence="5" id="KW-1185">Reference proteome</keyword>
<keyword evidence="1" id="KW-0597">Phosphoprotein</keyword>
<dbReference type="EMBL" id="JAVTTO010000001">
    <property type="protein sequence ID" value="MDT7830896.1"/>
    <property type="molecule type" value="Genomic_DNA"/>
</dbReference>
<dbReference type="Gene3D" id="2.40.50.1020">
    <property type="entry name" value="LytTr DNA-binding domain"/>
    <property type="match status" value="1"/>
</dbReference>
<name>A0ABU3LC78_9FLAO</name>
<dbReference type="PANTHER" id="PTHR37299:SF1">
    <property type="entry name" value="STAGE 0 SPORULATION PROTEIN A HOMOLOG"/>
    <property type="match status" value="1"/>
</dbReference>
<reference evidence="4 5" key="1">
    <citation type="submission" date="2023-09" db="EMBL/GenBank/DDBJ databases">
        <title>Novel taxa isolated from Blanes Bay.</title>
        <authorList>
            <person name="Rey-Velasco X."/>
            <person name="Lucena T."/>
        </authorList>
    </citation>
    <scope>NUCLEOTIDE SEQUENCE [LARGE SCALE GENOMIC DNA]</scope>
    <source>
        <strain evidence="4 5">S356</strain>
    </source>
</reference>
<dbReference type="PANTHER" id="PTHR37299">
    <property type="entry name" value="TRANSCRIPTIONAL REGULATOR-RELATED"/>
    <property type="match status" value="1"/>
</dbReference>
<dbReference type="Pfam" id="PF00072">
    <property type="entry name" value="Response_reg"/>
    <property type="match status" value="1"/>
</dbReference>
<dbReference type="PROSITE" id="PS50110">
    <property type="entry name" value="RESPONSE_REGULATORY"/>
    <property type="match status" value="1"/>
</dbReference>
<sequence length="255" mass="30072">MKLRCIIIDDEYLARQRLLKLVKPYDEINVIAECKNGAEAIEKIHLKEPDIIFLDIQMPDMNGFEVLTKLKVHPYIIFTTAYDSYAIKAFEVNAVDYLLKPFDEDRIRIALDRAFALKKEKKEAHIEGRIKKLMQAYEAKTSEFLSQFSIQNKGRETTIFIDDIVYFKSDGNYVRIITDEKTYLYRKTIRSIHENINPEVFLRIHRSLILKKTYIQDTKYLGNNTYQFQLKNGELLTSSRTYKSEIAIYLSETRL</sequence>
<evidence type="ECO:0000313" key="4">
    <source>
        <dbReference type="EMBL" id="MDT7830896.1"/>
    </source>
</evidence>
<dbReference type="SMART" id="SM00850">
    <property type="entry name" value="LytTR"/>
    <property type="match status" value="1"/>
</dbReference>
<proteinExistence type="predicted"/>
<protein>
    <submittedName>
        <fullName evidence="4">Response regulator transcription factor</fullName>
    </submittedName>
</protein>
<organism evidence="4 5">
    <name type="scientific">Asprobacillus argus</name>
    <dbReference type="NCBI Taxonomy" id="3076534"/>
    <lineage>
        <taxon>Bacteria</taxon>
        <taxon>Pseudomonadati</taxon>
        <taxon>Bacteroidota</taxon>
        <taxon>Flavobacteriia</taxon>
        <taxon>Flavobacteriales</taxon>
        <taxon>Flavobacteriaceae</taxon>
        <taxon>Asprobacillus</taxon>
    </lineage>
</organism>
<dbReference type="InterPro" id="IPR011006">
    <property type="entry name" value="CheY-like_superfamily"/>
</dbReference>
<dbReference type="SUPFAM" id="SSF52172">
    <property type="entry name" value="CheY-like"/>
    <property type="match status" value="1"/>
</dbReference>